<dbReference type="InterPro" id="IPR052529">
    <property type="entry name" value="Bact_Transport_Assoc"/>
</dbReference>
<feature type="domain" description="DUF418" evidence="2">
    <location>
        <begin position="249"/>
        <end position="400"/>
    </location>
</feature>
<feature type="transmembrane region" description="Helical" evidence="1">
    <location>
        <begin position="96"/>
        <end position="114"/>
    </location>
</feature>
<evidence type="ECO:0000256" key="1">
    <source>
        <dbReference type="SAM" id="Phobius"/>
    </source>
</evidence>
<accession>A0ABX0XID6</accession>
<feature type="transmembrane region" description="Helical" evidence="1">
    <location>
        <begin position="138"/>
        <end position="160"/>
    </location>
</feature>
<feature type="transmembrane region" description="Helical" evidence="1">
    <location>
        <begin position="296"/>
        <end position="315"/>
    </location>
</feature>
<dbReference type="PANTHER" id="PTHR30590">
    <property type="entry name" value="INNER MEMBRANE PROTEIN"/>
    <property type="match status" value="1"/>
</dbReference>
<dbReference type="Pfam" id="PF04235">
    <property type="entry name" value="DUF418"/>
    <property type="match status" value="1"/>
</dbReference>
<feature type="transmembrane region" description="Helical" evidence="1">
    <location>
        <begin position="67"/>
        <end position="84"/>
    </location>
</feature>
<name>A0ABX0XID6_9SPHN</name>
<feature type="transmembrane region" description="Helical" evidence="1">
    <location>
        <begin position="362"/>
        <end position="382"/>
    </location>
</feature>
<dbReference type="RefSeq" id="WP_167951955.1">
    <property type="nucleotide sequence ID" value="NZ_JAATJE010000001.1"/>
</dbReference>
<feature type="transmembrane region" description="Helical" evidence="1">
    <location>
        <begin position="255"/>
        <end position="276"/>
    </location>
</feature>
<keyword evidence="4" id="KW-1185">Reference proteome</keyword>
<evidence type="ECO:0000313" key="4">
    <source>
        <dbReference type="Proteomes" id="UP000734218"/>
    </source>
</evidence>
<dbReference type="EMBL" id="JAATJE010000001">
    <property type="protein sequence ID" value="NJC32632.1"/>
    <property type="molecule type" value="Genomic_DNA"/>
</dbReference>
<comment type="caution">
    <text evidence="3">The sequence shown here is derived from an EMBL/GenBank/DDBJ whole genome shotgun (WGS) entry which is preliminary data.</text>
</comment>
<protein>
    <recommendedName>
        <fullName evidence="2">DUF418 domain-containing protein</fullName>
    </recommendedName>
</protein>
<dbReference type="PANTHER" id="PTHR30590:SF2">
    <property type="entry name" value="INNER MEMBRANE PROTEIN"/>
    <property type="match status" value="1"/>
</dbReference>
<dbReference type="Proteomes" id="UP000734218">
    <property type="component" value="Unassembled WGS sequence"/>
</dbReference>
<feature type="transmembrane region" description="Helical" evidence="1">
    <location>
        <begin position="336"/>
        <end position="356"/>
    </location>
</feature>
<keyword evidence="1" id="KW-1133">Transmembrane helix</keyword>
<keyword evidence="1" id="KW-0812">Transmembrane</keyword>
<gene>
    <name evidence="3" type="ORF">GGR88_000106</name>
</gene>
<proteinExistence type="predicted"/>
<organism evidence="3 4">
    <name type="scientific">Sphingomonas jejuensis</name>
    <dbReference type="NCBI Taxonomy" id="904715"/>
    <lineage>
        <taxon>Bacteria</taxon>
        <taxon>Pseudomonadati</taxon>
        <taxon>Pseudomonadota</taxon>
        <taxon>Alphaproteobacteria</taxon>
        <taxon>Sphingomonadales</taxon>
        <taxon>Sphingomonadaceae</taxon>
        <taxon>Sphingomonas</taxon>
    </lineage>
</organism>
<sequence>MTREGGERLATLDALRGVAVMGILLMNIVGFALPDAAYLNPDALGPSPVDRIIWTAQFVLVDGKMRGLFALLFGIGILLAADAADRRGADPAVGHLRRMAALLLLGLLHFYGFWTGDILTDYAVVGLLVFLLRPAPPLILMMAAIAMFAGALMTEAAFIADLAQIRNAALRPGADADARALWTLYNSWIGWPTPADRAGEVAMHMLGWSDAFAARIRDYGASGLFGDAGAKLEVAGFMLMGMAIHKAGLLSHPQAARWGTIAAAVGLPATLILAWICWHRGFDPVDTAAVVFAWSIAPRVLLTLAWLFLLAGWAARALDPVSARVRAAGRMALSNYLGATLVFTALFDGWGLGLYGLLGRPVLLLLVLVAWTVMLWWSPAWLSRFRLGPIEWLWRSMAAMQLLPLTRK</sequence>
<dbReference type="InterPro" id="IPR007349">
    <property type="entry name" value="DUF418"/>
</dbReference>
<evidence type="ECO:0000313" key="3">
    <source>
        <dbReference type="EMBL" id="NJC32632.1"/>
    </source>
</evidence>
<reference evidence="3 4" key="1">
    <citation type="submission" date="2020-03" db="EMBL/GenBank/DDBJ databases">
        <title>Genomic Encyclopedia of Type Strains, Phase IV (KMG-IV): sequencing the most valuable type-strain genomes for metagenomic binning, comparative biology and taxonomic classification.</title>
        <authorList>
            <person name="Goeker M."/>
        </authorList>
    </citation>
    <scope>NUCLEOTIDE SEQUENCE [LARGE SCALE GENOMIC DNA]</scope>
    <source>
        <strain evidence="3 4">DSM 27651</strain>
    </source>
</reference>
<evidence type="ECO:0000259" key="2">
    <source>
        <dbReference type="Pfam" id="PF04235"/>
    </source>
</evidence>
<feature type="transmembrane region" description="Helical" evidence="1">
    <location>
        <begin position="12"/>
        <end position="33"/>
    </location>
</feature>
<keyword evidence="1" id="KW-0472">Membrane</keyword>